<dbReference type="HAMAP" id="MF_02094">
    <property type="entry name" value="Edd"/>
    <property type="match status" value="1"/>
</dbReference>
<feature type="binding site" evidence="18">
    <location>
        <position position="442"/>
    </location>
    <ligand>
        <name>[4Fe-4S] cluster</name>
        <dbReference type="ChEBI" id="CHEBI:49883"/>
    </ligand>
</feature>
<dbReference type="PROSITE" id="PS00886">
    <property type="entry name" value="ILVD_EDD_1"/>
    <property type="match status" value="1"/>
</dbReference>
<evidence type="ECO:0000256" key="10">
    <source>
        <dbReference type="ARBA" id="ARBA00022840"/>
    </source>
</evidence>
<feature type="domain" description="Dihydroxy-acid/6-phosphogluconate dehydratase N-terminal" evidence="21">
    <location>
        <begin position="286"/>
        <end position="599"/>
    </location>
</feature>
<reference evidence="23 24" key="1">
    <citation type="submission" date="2019-03" db="EMBL/GenBank/DDBJ databases">
        <title>Genomics of glacier-inhabiting Cryobacterium strains.</title>
        <authorList>
            <person name="Liu Q."/>
            <person name="Xin Y.-H."/>
        </authorList>
    </citation>
    <scope>NUCLEOTIDE SEQUENCE [LARGE SCALE GENOMIC DNA]</scope>
    <source>
        <strain evidence="23 24">MDB2-B</strain>
    </source>
</reference>
<keyword evidence="14 18" id="KW-0456">Lyase</keyword>
<evidence type="ECO:0000256" key="12">
    <source>
        <dbReference type="ARBA" id="ARBA00023014"/>
    </source>
</evidence>
<keyword evidence="6" id="KW-0001">2Fe-2S</keyword>
<keyword evidence="5" id="KW-0808">Transferase</keyword>
<dbReference type="InterPro" id="IPR056740">
    <property type="entry name" value="ILV_EDD_C"/>
</dbReference>
<feature type="binding site" evidence="18">
    <location>
        <position position="375"/>
    </location>
    <ligand>
        <name>[4Fe-4S] cluster</name>
        <dbReference type="ChEBI" id="CHEBI:49883"/>
    </ligand>
</feature>
<evidence type="ECO:0000313" key="23">
    <source>
        <dbReference type="EMBL" id="TFB87669.1"/>
    </source>
</evidence>
<feature type="domain" description="Dihydroxy-acid/6-phosphogluconate dehydratase C-terminal" evidence="22">
    <location>
        <begin position="626"/>
        <end position="820"/>
    </location>
</feature>
<evidence type="ECO:0000256" key="17">
    <source>
        <dbReference type="ARBA" id="ARBA00048090"/>
    </source>
</evidence>
<dbReference type="SUPFAM" id="SSF52016">
    <property type="entry name" value="LeuD/IlvD-like"/>
    <property type="match status" value="1"/>
</dbReference>
<evidence type="ECO:0000256" key="11">
    <source>
        <dbReference type="ARBA" id="ARBA00023004"/>
    </source>
</evidence>
<dbReference type="PANTHER" id="PTHR43661">
    <property type="entry name" value="D-XYLONATE DEHYDRATASE"/>
    <property type="match status" value="1"/>
</dbReference>
<keyword evidence="9" id="KW-0418">Kinase</keyword>
<dbReference type="InterPro" id="IPR004786">
    <property type="entry name" value="6-phosphgluc_deHydtase"/>
</dbReference>
<dbReference type="Pfam" id="PF24877">
    <property type="entry name" value="ILV_EDD_C"/>
    <property type="match status" value="1"/>
</dbReference>
<dbReference type="Pfam" id="PF00920">
    <property type="entry name" value="ILVD_EDD_N"/>
    <property type="match status" value="1"/>
</dbReference>
<dbReference type="Gene3D" id="3.40.50.300">
    <property type="entry name" value="P-loop containing nucleotide triphosphate hydrolases"/>
    <property type="match status" value="1"/>
</dbReference>
<sequence>MYSSTPAGLTDATPPARVSSDPHTPVGVPDRHPVLVVMGVSGSGKSTVAALLAGQLGWDFVEGDDLHPAANVAKMASGSPLTDEDRWPWLDTVSSWIVGHTTADRPGIVTCSALKKKYRDVLREQNVIFVHLVGSKELLGARMSARLDHYMPASLLDSQLDTLEPLDSDERGILIDAARPPAEEAARIVTMLGLRPAAGSSALGAATPGPSTAQLPVTTAVIHPVVEAVTRRIIERSAGTRARYLARIDAAAEQGPTRGRLGCANLAHGFAATGQQDKAALRAFVKPNIGIVSSYNDVLSAHQPFAAYPAILKDAVRKAGGIAQVAGGVPAMCDGITQGRDGMQLSLFSRDLIAMATGVALAHDLFDGALLLGVCDKIVPGLVIGALAFGHLPAILVPTGPMSSGIPNKEKSRIRELYAEGLADREQLLEAETASYHSAGTCTFYGTANSNQMLMEVMGLHLPGASFVSPDSPLREALTAAAARQVVALTELKDQYTPIGRVVDEKSIVNGVVALLATGGSTNHTLHLPAIAAAAGIQLTWQDFADLSEVVPLLVRIYPNGPADINHFHAAGGTAFLIGQLLDAGLAHPDVRTVAGAGLDAYRREPVLDGTTLSYRPGPAVSLDTDVLRPASAPFAPNGGLRMLNGNLGSAVIKVAAVATEHHVIEAPAVVFDDQHVFLAAFEAGELDRDLVAVIRYQGPSANGMPELHKLTPALGILQDRGYQVALVTDGRMSGASGKIPAAIHLTPEAAAGGPIGRIRDGDILRLDATAGTLDVLVGDDVFAAREVTGAALDDASWSGTGRELFSVFRRHVGPADRGASVITNTHEGAL</sequence>
<comment type="similarity">
    <text evidence="3">Belongs to the gluconokinase GntK/GntV family.</text>
</comment>
<keyword evidence="16" id="KW-0100">Branched-chain amino acid biosynthesis</keyword>
<accession>A0ABY2IDJ3</accession>
<evidence type="ECO:0000256" key="18">
    <source>
        <dbReference type="HAMAP-Rule" id="MF_02094"/>
    </source>
</evidence>
<dbReference type="InterPro" id="IPR042096">
    <property type="entry name" value="Dihydro-acid_dehy_C"/>
</dbReference>
<dbReference type="PROSITE" id="PS00887">
    <property type="entry name" value="ILVD_EDD_2"/>
    <property type="match status" value="1"/>
</dbReference>
<dbReference type="SUPFAM" id="SSF143975">
    <property type="entry name" value="IlvD/EDD N-terminal domain-like"/>
    <property type="match status" value="1"/>
</dbReference>
<evidence type="ECO:0000256" key="19">
    <source>
        <dbReference type="NCBIfam" id="TIGR01196"/>
    </source>
</evidence>
<dbReference type="CDD" id="cd02021">
    <property type="entry name" value="GntK"/>
    <property type="match status" value="1"/>
</dbReference>
<dbReference type="EC" id="4.2.1.12" evidence="18 19"/>
<feature type="region of interest" description="Disordered" evidence="20">
    <location>
        <begin position="1"/>
        <end position="30"/>
    </location>
</feature>
<dbReference type="NCBIfam" id="TIGR01313">
    <property type="entry name" value="therm_gnt_kin"/>
    <property type="match status" value="1"/>
</dbReference>
<comment type="function">
    <text evidence="18">Catalyzes the dehydration of 6-phospho-D-gluconate to 2-dehydro-3-deoxy-6-phospho-D-gluconate.</text>
</comment>
<evidence type="ECO:0000313" key="24">
    <source>
        <dbReference type="Proteomes" id="UP000297608"/>
    </source>
</evidence>
<evidence type="ECO:0000256" key="1">
    <source>
        <dbReference type="ARBA" id="ARBA00004761"/>
    </source>
</evidence>
<keyword evidence="16" id="KW-0028">Amino-acid biosynthesis</keyword>
<evidence type="ECO:0000256" key="4">
    <source>
        <dbReference type="ARBA" id="ARBA00022485"/>
    </source>
</evidence>
<dbReference type="InterPro" id="IPR020558">
    <property type="entry name" value="DiOHA_6PGluconate_deHydtase_CS"/>
</dbReference>
<gene>
    <name evidence="18" type="primary">edd</name>
    <name evidence="23" type="ORF">E3O44_11385</name>
</gene>
<keyword evidence="11 18" id="KW-0408">Iron</keyword>
<keyword evidence="10" id="KW-0067">ATP-binding</keyword>
<evidence type="ECO:0000259" key="22">
    <source>
        <dbReference type="Pfam" id="PF24877"/>
    </source>
</evidence>
<protein>
    <recommendedName>
        <fullName evidence="18 19">Phosphogluconate dehydratase</fullName>
        <ecNumber evidence="18 19">4.2.1.12</ecNumber>
    </recommendedName>
</protein>
<evidence type="ECO:0000256" key="16">
    <source>
        <dbReference type="ARBA" id="ARBA00023304"/>
    </source>
</evidence>
<dbReference type="InterPro" id="IPR037237">
    <property type="entry name" value="IlvD/EDD_N"/>
</dbReference>
<keyword evidence="4 18" id="KW-0004">4Fe-4S</keyword>
<keyword evidence="12 18" id="KW-0411">Iron-sulfur</keyword>
<comment type="catalytic activity">
    <reaction evidence="17">
        <text>D-gluconate + ATP = 6-phospho-D-gluconate + ADP + H(+)</text>
        <dbReference type="Rhea" id="RHEA:19433"/>
        <dbReference type="ChEBI" id="CHEBI:15378"/>
        <dbReference type="ChEBI" id="CHEBI:18391"/>
        <dbReference type="ChEBI" id="CHEBI:30616"/>
        <dbReference type="ChEBI" id="CHEBI:58759"/>
        <dbReference type="ChEBI" id="CHEBI:456216"/>
        <dbReference type="EC" id="2.7.1.12"/>
    </reaction>
</comment>
<dbReference type="Gene3D" id="3.50.30.80">
    <property type="entry name" value="IlvD/EDD C-terminal domain-like"/>
    <property type="match status" value="1"/>
</dbReference>
<evidence type="ECO:0000256" key="8">
    <source>
        <dbReference type="ARBA" id="ARBA00022741"/>
    </source>
</evidence>
<proteinExistence type="inferred from homology"/>
<dbReference type="Proteomes" id="UP000297608">
    <property type="component" value="Unassembled WGS sequence"/>
</dbReference>
<comment type="similarity">
    <text evidence="2 18">Belongs to the IlvD/Edd family.</text>
</comment>
<evidence type="ECO:0000256" key="2">
    <source>
        <dbReference type="ARBA" id="ARBA00006486"/>
    </source>
</evidence>
<keyword evidence="7 18" id="KW-0479">Metal-binding</keyword>
<evidence type="ECO:0000256" key="6">
    <source>
        <dbReference type="ARBA" id="ARBA00022714"/>
    </source>
</evidence>
<dbReference type="Pfam" id="PF13671">
    <property type="entry name" value="AAA_33"/>
    <property type="match status" value="1"/>
</dbReference>
<evidence type="ECO:0000256" key="15">
    <source>
        <dbReference type="ARBA" id="ARBA00023277"/>
    </source>
</evidence>
<comment type="caution">
    <text evidence="23">The sequence shown here is derived from an EMBL/GenBank/DDBJ whole genome shotgun (WGS) entry which is preliminary data.</text>
</comment>
<organism evidence="23 24">
    <name type="scientific">Cryobacterium algoricola</name>
    <dbReference type="NCBI Taxonomy" id="1259183"/>
    <lineage>
        <taxon>Bacteria</taxon>
        <taxon>Bacillati</taxon>
        <taxon>Actinomycetota</taxon>
        <taxon>Actinomycetes</taxon>
        <taxon>Micrococcales</taxon>
        <taxon>Microbacteriaceae</taxon>
        <taxon>Cryobacterium</taxon>
    </lineage>
</organism>
<comment type="pathway">
    <text evidence="1">Carbohydrate acid metabolism.</text>
</comment>
<evidence type="ECO:0000256" key="7">
    <source>
        <dbReference type="ARBA" id="ARBA00022723"/>
    </source>
</evidence>
<dbReference type="InterPro" id="IPR000581">
    <property type="entry name" value="ILV_EDD_N"/>
</dbReference>
<dbReference type="PANTHER" id="PTHR43661:SF1">
    <property type="entry name" value="PHOSPHOGLUCONATE DEHYDRATASE"/>
    <property type="match status" value="1"/>
</dbReference>
<evidence type="ECO:0000256" key="13">
    <source>
        <dbReference type="ARBA" id="ARBA00023064"/>
    </source>
</evidence>
<evidence type="ECO:0000256" key="5">
    <source>
        <dbReference type="ARBA" id="ARBA00022679"/>
    </source>
</evidence>
<dbReference type="SUPFAM" id="SSF52540">
    <property type="entry name" value="P-loop containing nucleoside triphosphate hydrolases"/>
    <property type="match status" value="1"/>
</dbReference>
<comment type="pathway">
    <text evidence="18">Carbohydrate metabolism; Entner-Doudoroff pathway.</text>
</comment>
<evidence type="ECO:0000256" key="14">
    <source>
        <dbReference type="ARBA" id="ARBA00023239"/>
    </source>
</evidence>
<keyword evidence="8" id="KW-0547">Nucleotide-binding</keyword>
<comment type="cofactor">
    <cofactor evidence="18">
        <name>[4Fe-4S] cluster</name>
        <dbReference type="ChEBI" id="CHEBI:49883"/>
    </cofactor>
    <text evidence="18">Binds 1 [4Fe-4S] cluster.</text>
</comment>
<evidence type="ECO:0000259" key="21">
    <source>
        <dbReference type="Pfam" id="PF00920"/>
    </source>
</evidence>
<dbReference type="NCBIfam" id="TIGR01196">
    <property type="entry name" value="edd"/>
    <property type="match status" value="1"/>
</dbReference>
<dbReference type="InterPro" id="IPR027417">
    <property type="entry name" value="P-loop_NTPase"/>
</dbReference>
<comment type="catalytic activity">
    <reaction evidence="18">
        <text>6-phospho-D-gluconate = 2-dehydro-3-deoxy-6-phospho-D-gluconate + H2O</text>
        <dbReference type="Rhea" id="RHEA:17277"/>
        <dbReference type="ChEBI" id="CHEBI:15377"/>
        <dbReference type="ChEBI" id="CHEBI:57569"/>
        <dbReference type="ChEBI" id="CHEBI:58759"/>
        <dbReference type="EC" id="4.2.1.12"/>
    </reaction>
</comment>
<dbReference type="EMBL" id="SOFG01000011">
    <property type="protein sequence ID" value="TFB87669.1"/>
    <property type="molecule type" value="Genomic_DNA"/>
</dbReference>
<keyword evidence="15 18" id="KW-0119">Carbohydrate metabolism</keyword>
<evidence type="ECO:0000256" key="3">
    <source>
        <dbReference type="ARBA" id="ARBA00008420"/>
    </source>
</evidence>
<keyword evidence="13 18" id="KW-0311">Gluconate utilization</keyword>
<name>A0ABY2IDJ3_9MICO</name>
<keyword evidence="24" id="KW-1185">Reference proteome</keyword>
<dbReference type="InterPro" id="IPR006001">
    <property type="entry name" value="Therm_gnt_kin"/>
</dbReference>
<dbReference type="GO" id="GO:0004456">
    <property type="term" value="F:phosphogluconate dehydratase activity"/>
    <property type="evidence" value="ECO:0007669"/>
    <property type="project" value="UniProtKB-EC"/>
</dbReference>
<evidence type="ECO:0000256" key="20">
    <source>
        <dbReference type="SAM" id="MobiDB-lite"/>
    </source>
</evidence>
<evidence type="ECO:0000256" key="9">
    <source>
        <dbReference type="ARBA" id="ARBA00022777"/>
    </source>
</evidence>